<dbReference type="GO" id="GO:0005975">
    <property type="term" value="P:carbohydrate metabolic process"/>
    <property type="evidence" value="ECO:0007669"/>
    <property type="project" value="UniProtKB-UniRule"/>
</dbReference>
<feature type="domain" description="Mannose-6-phosphate isomerase cupin" evidence="7">
    <location>
        <begin position="237"/>
        <end position="311"/>
    </location>
</feature>
<comment type="similarity">
    <text evidence="3">Belongs to the mannose-6-phosphate isomerase type 1 family.</text>
</comment>
<dbReference type="CDD" id="cd07010">
    <property type="entry name" value="cupin_PMI_type_I_N_bac"/>
    <property type="match status" value="1"/>
</dbReference>
<accession>A0A0M2P1C6</accession>
<dbReference type="Proteomes" id="UP000034455">
    <property type="component" value="Unassembled WGS sequence"/>
</dbReference>
<dbReference type="RefSeq" id="WP_046467682.1">
    <property type="nucleotide sequence ID" value="NZ_BKAS01000023.1"/>
</dbReference>
<keyword evidence="3 8" id="KW-0413">Isomerase</keyword>
<gene>
    <name evidence="8" type="ORF">UF66_2356</name>
</gene>
<dbReference type="InterPro" id="IPR011051">
    <property type="entry name" value="RmlC_Cupin_sf"/>
</dbReference>
<evidence type="ECO:0000313" key="9">
    <source>
        <dbReference type="Proteomes" id="UP000034455"/>
    </source>
</evidence>
<dbReference type="Pfam" id="PF20511">
    <property type="entry name" value="PMI_typeI_cat"/>
    <property type="match status" value="1"/>
</dbReference>
<dbReference type="InterPro" id="IPR049071">
    <property type="entry name" value="MPI_cupin_dom"/>
</dbReference>
<feature type="active site" evidence="5">
    <location>
        <position position="189"/>
    </location>
</feature>
<reference evidence="8 9" key="1">
    <citation type="submission" date="2015-03" db="EMBL/GenBank/DDBJ databases">
        <title>Genome Assembly of Staphylococcus cohnii subsp. cohnii strain G22B2.</title>
        <authorList>
            <person name="Nair G."/>
            <person name="Kaur G."/>
            <person name="Khatri I."/>
            <person name="Singh N.K."/>
            <person name="Sathyabama S."/>
            <person name="Maurya S.K."/>
            <person name="Subramanian S."/>
            <person name="Agrewala J.N."/>
            <person name="Mayilraj S."/>
        </authorList>
    </citation>
    <scope>NUCLEOTIDE SEQUENCE [LARGE SCALE GENOMIC DNA]</scope>
    <source>
        <strain evidence="8 9">G22B2</strain>
    </source>
</reference>
<dbReference type="PANTHER" id="PTHR42742:SF3">
    <property type="entry name" value="FRUCTOKINASE"/>
    <property type="match status" value="1"/>
</dbReference>
<sequence length="312" mass="35422">MPLFLKPVLHEKIWGGTKLKSLGYDLPTENIGEAWGISAHPNGRCEVLNGPYKGQTLDMVWKNHRELFGDFPSQEFPLMTKIVDAKESLSIHVHPDDAYAYENENGQYGKSECWYIIDAEEDAEIIYGVNVDCKDTVVDQIDETDYENLFNKVKVKPGEFYFIPAGTIHSIGAGVLVYETMQSSDVTYRVYDFDREEAAHDSRGLNQAKAKEVIEVTQENINIATDTEIVENHKRIQLVSNDFFTMVKWEISGTLNYMKPREFVLVSVLKGSGQVIVDGDIYDVTQGQNFILTSDDLDTIFEGDYELIISYL</sequence>
<comment type="caution">
    <text evidence="8">The sequence shown here is derived from an EMBL/GenBank/DDBJ whole genome shotgun (WGS) entry which is preliminary data.</text>
</comment>
<evidence type="ECO:0000256" key="1">
    <source>
        <dbReference type="ARBA" id="ARBA00022723"/>
    </source>
</evidence>
<dbReference type="Gene3D" id="2.60.120.10">
    <property type="entry name" value="Jelly Rolls"/>
    <property type="match status" value="2"/>
</dbReference>
<protein>
    <recommendedName>
        <fullName evidence="3">Mannose-6-phosphate isomerase</fullName>
        <ecNumber evidence="3">5.3.1.8</ecNumber>
    </recommendedName>
</protein>
<name>A0A0M2P1C6_STACC</name>
<dbReference type="GO" id="GO:0004476">
    <property type="term" value="F:mannose-6-phosphate isomerase activity"/>
    <property type="evidence" value="ECO:0007669"/>
    <property type="project" value="UniProtKB-UniRule"/>
</dbReference>
<dbReference type="PANTHER" id="PTHR42742">
    <property type="entry name" value="TRANSCRIPTIONAL REPRESSOR MPRA"/>
    <property type="match status" value="1"/>
</dbReference>
<dbReference type="PIRSF" id="PIRSF036894">
    <property type="entry name" value="PMI_Firm_short"/>
    <property type="match status" value="1"/>
</dbReference>
<dbReference type="AlphaFoldDB" id="A0A0M2P1C6"/>
<keyword evidence="1 3" id="KW-0479">Metal-binding</keyword>
<evidence type="ECO:0000259" key="6">
    <source>
        <dbReference type="Pfam" id="PF20511"/>
    </source>
</evidence>
<comment type="catalytic activity">
    <reaction evidence="3">
        <text>D-mannose 6-phosphate = D-fructose 6-phosphate</text>
        <dbReference type="Rhea" id="RHEA:12356"/>
        <dbReference type="ChEBI" id="CHEBI:58735"/>
        <dbReference type="ChEBI" id="CHEBI:61527"/>
        <dbReference type="EC" id="5.3.1.8"/>
    </reaction>
</comment>
<evidence type="ECO:0000256" key="5">
    <source>
        <dbReference type="PIRSR" id="PIRSR036894-2"/>
    </source>
</evidence>
<dbReference type="InterPro" id="IPR046457">
    <property type="entry name" value="PMI_typeI_cat"/>
</dbReference>
<dbReference type="InterPro" id="IPR014628">
    <property type="entry name" value="Man6P_isomerase_Firm_short"/>
</dbReference>
<organism evidence="8 9">
    <name type="scientific">Staphylococcus cohnii subsp. cohnii</name>
    <dbReference type="NCBI Taxonomy" id="74704"/>
    <lineage>
        <taxon>Bacteria</taxon>
        <taxon>Bacillati</taxon>
        <taxon>Bacillota</taxon>
        <taxon>Bacilli</taxon>
        <taxon>Bacillales</taxon>
        <taxon>Staphylococcaceae</taxon>
        <taxon>Staphylococcus</taxon>
        <taxon>Staphylococcus cohnii species complex</taxon>
    </lineage>
</organism>
<feature type="binding site" evidence="4">
    <location>
        <position position="112"/>
    </location>
    <ligand>
        <name>Zn(2+)</name>
        <dbReference type="ChEBI" id="CHEBI:29105"/>
    </ligand>
</feature>
<dbReference type="SUPFAM" id="SSF51182">
    <property type="entry name" value="RmlC-like cupins"/>
    <property type="match status" value="1"/>
</dbReference>
<dbReference type="EMBL" id="LAKJ01000007">
    <property type="protein sequence ID" value="KKI64629.1"/>
    <property type="molecule type" value="Genomic_DNA"/>
</dbReference>
<dbReference type="GO" id="GO:0008270">
    <property type="term" value="F:zinc ion binding"/>
    <property type="evidence" value="ECO:0007669"/>
    <property type="project" value="UniProtKB-UniRule"/>
</dbReference>
<proteinExistence type="inferred from homology"/>
<feature type="domain" description="Phosphomannose isomerase type I catalytic" evidence="6">
    <location>
        <begin position="4"/>
        <end position="100"/>
    </location>
</feature>
<dbReference type="PATRIC" id="fig|74704.6.peg.2450"/>
<evidence type="ECO:0000256" key="4">
    <source>
        <dbReference type="PIRSR" id="PIRSR036894-1"/>
    </source>
</evidence>
<dbReference type="Pfam" id="PF21621">
    <property type="entry name" value="MPI_cupin_dom"/>
    <property type="match status" value="1"/>
</dbReference>
<evidence type="ECO:0000256" key="2">
    <source>
        <dbReference type="ARBA" id="ARBA00022833"/>
    </source>
</evidence>
<evidence type="ECO:0000256" key="3">
    <source>
        <dbReference type="PIRNR" id="PIRNR036894"/>
    </source>
</evidence>
<dbReference type="EC" id="5.3.1.8" evidence="3"/>
<dbReference type="InterPro" id="IPR014710">
    <property type="entry name" value="RmlC-like_jellyroll"/>
</dbReference>
<keyword evidence="2 3" id="KW-0862">Zinc</keyword>
<feature type="binding site" evidence="4">
    <location>
        <position position="169"/>
    </location>
    <ligand>
        <name>Zn(2+)</name>
        <dbReference type="ChEBI" id="CHEBI:29105"/>
    </ligand>
</feature>
<dbReference type="InterPro" id="IPR051804">
    <property type="entry name" value="Carb_Metab_Reg_Kinase/Isom"/>
</dbReference>
<dbReference type="GeneID" id="58096954"/>
<comment type="cofactor">
    <cofactor evidence="4">
        <name>Zn(2+)</name>
        <dbReference type="ChEBI" id="CHEBI:29105"/>
    </cofactor>
    <text evidence="4">Binds 1 zinc ion per subunit.</text>
</comment>
<evidence type="ECO:0000313" key="8">
    <source>
        <dbReference type="EMBL" id="KKI64629.1"/>
    </source>
</evidence>
<evidence type="ECO:0000259" key="7">
    <source>
        <dbReference type="Pfam" id="PF21621"/>
    </source>
</evidence>
<feature type="binding site" evidence="4">
    <location>
        <position position="94"/>
    </location>
    <ligand>
        <name>Zn(2+)</name>
        <dbReference type="ChEBI" id="CHEBI:29105"/>
    </ligand>
</feature>